<name>A0A1G5WJD8_9HYPH</name>
<dbReference type="PROSITE" id="PS51186">
    <property type="entry name" value="GNAT"/>
    <property type="match status" value="1"/>
</dbReference>
<gene>
    <name evidence="2" type="ORF">SAMN02927914_01377</name>
</gene>
<evidence type="ECO:0000259" key="1">
    <source>
        <dbReference type="PROSITE" id="PS51186"/>
    </source>
</evidence>
<dbReference type="Pfam" id="PF13302">
    <property type="entry name" value="Acetyltransf_3"/>
    <property type="match status" value="1"/>
</dbReference>
<dbReference type="Proteomes" id="UP000198588">
    <property type="component" value="Unassembled WGS sequence"/>
</dbReference>
<dbReference type="InterPro" id="IPR016181">
    <property type="entry name" value="Acyl_CoA_acyltransferase"/>
</dbReference>
<dbReference type="Gene3D" id="3.40.630.30">
    <property type="match status" value="1"/>
</dbReference>
<dbReference type="PANTHER" id="PTHR43792">
    <property type="entry name" value="GNAT FAMILY, PUTATIVE (AFU_ORTHOLOGUE AFUA_3G00765)-RELATED-RELATED"/>
    <property type="match status" value="1"/>
</dbReference>
<organism evidence="2 3">
    <name type="scientific">Mesorhizobium qingshengii</name>
    <dbReference type="NCBI Taxonomy" id="1165689"/>
    <lineage>
        <taxon>Bacteria</taxon>
        <taxon>Pseudomonadati</taxon>
        <taxon>Pseudomonadota</taxon>
        <taxon>Alphaproteobacteria</taxon>
        <taxon>Hyphomicrobiales</taxon>
        <taxon>Phyllobacteriaceae</taxon>
        <taxon>Mesorhizobium</taxon>
    </lineage>
</organism>
<dbReference type="PANTHER" id="PTHR43792:SF1">
    <property type="entry name" value="N-ACETYLTRANSFERASE DOMAIN-CONTAINING PROTEIN"/>
    <property type="match status" value="1"/>
</dbReference>
<dbReference type="InterPro" id="IPR051531">
    <property type="entry name" value="N-acetyltransferase"/>
</dbReference>
<evidence type="ECO:0000313" key="2">
    <source>
        <dbReference type="EMBL" id="SDA58080.1"/>
    </source>
</evidence>
<dbReference type="GO" id="GO:0016747">
    <property type="term" value="F:acyltransferase activity, transferring groups other than amino-acyl groups"/>
    <property type="evidence" value="ECO:0007669"/>
    <property type="project" value="InterPro"/>
</dbReference>
<evidence type="ECO:0000313" key="3">
    <source>
        <dbReference type="Proteomes" id="UP000198588"/>
    </source>
</evidence>
<dbReference type="STRING" id="1165689.SAMN02927914_01377"/>
<reference evidence="2 3" key="1">
    <citation type="submission" date="2016-10" db="EMBL/GenBank/DDBJ databases">
        <authorList>
            <person name="de Groot N.N."/>
        </authorList>
    </citation>
    <scope>NUCLEOTIDE SEQUENCE [LARGE SCALE GENOMIC DNA]</scope>
    <source>
        <strain evidence="2 3">CGMCC 1.12097</strain>
    </source>
</reference>
<protein>
    <submittedName>
        <fullName evidence="2">Protein N-acetyltransferase, RimJ/RimL family</fullName>
    </submittedName>
</protein>
<dbReference type="EMBL" id="FMXM01000004">
    <property type="protein sequence ID" value="SDA58080.1"/>
    <property type="molecule type" value="Genomic_DNA"/>
</dbReference>
<keyword evidence="2" id="KW-0808">Transferase</keyword>
<sequence length="174" mass="19490">MRVLETDRLFLRPLQASDASALFQLHCDPLVVRLTTDGQPMTRDQSDERLDLYLREARDFGLGFFAVFEKQPNGDLLFAGRCGLRSFKNDAVEIGYCFSERASGRGLATESAGLMIADAFGRLGCQKLVGLVRPANQQSQKVLRKLGFTQNGMICCRNVNYRSFERNNGETGRL</sequence>
<dbReference type="SUPFAM" id="SSF55729">
    <property type="entry name" value="Acyl-CoA N-acyltransferases (Nat)"/>
    <property type="match status" value="1"/>
</dbReference>
<dbReference type="InterPro" id="IPR000182">
    <property type="entry name" value="GNAT_dom"/>
</dbReference>
<dbReference type="RefSeq" id="WP_167364983.1">
    <property type="nucleotide sequence ID" value="NZ_FMXM01000004.1"/>
</dbReference>
<proteinExistence type="predicted"/>
<dbReference type="AlphaFoldDB" id="A0A1G5WJD8"/>
<feature type="domain" description="N-acetyltransferase" evidence="1">
    <location>
        <begin position="9"/>
        <end position="170"/>
    </location>
</feature>
<accession>A0A1G5WJD8</accession>